<comment type="caution">
    <text evidence="1">The sequence shown here is derived from an EMBL/GenBank/DDBJ whole genome shotgun (WGS) entry which is preliminary data.</text>
</comment>
<dbReference type="AlphaFoldDB" id="A0AAP0HMC5"/>
<accession>A0AAP0HMC5</accession>
<proteinExistence type="predicted"/>
<reference evidence="1 2" key="1">
    <citation type="submission" date="2024-01" db="EMBL/GenBank/DDBJ databases">
        <title>Genome assemblies of Stephania.</title>
        <authorList>
            <person name="Yang L."/>
        </authorList>
    </citation>
    <scope>NUCLEOTIDE SEQUENCE [LARGE SCALE GENOMIC DNA]</scope>
    <source>
        <strain evidence="1">JXDWG</strain>
        <tissue evidence="1">Leaf</tissue>
    </source>
</reference>
<organism evidence="1 2">
    <name type="scientific">Stephania cephalantha</name>
    <dbReference type="NCBI Taxonomy" id="152367"/>
    <lineage>
        <taxon>Eukaryota</taxon>
        <taxon>Viridiplantae</taxon>
        <taxon>Streptophyta</taxon>
        <taxon>Embryophyta</taxon>
        <taxon>Tracheophyta</taxon>
        <taxon>Spermatophyta</taxon>
        <taxon>Magnoliopsida</taxon>
        <taxon>Ranunculales</taxon>
        <taxon>Menispermaceae</taxon>
        <taxon>Menispermoideae</taxon>
        <taxon>Cissampelideae</taxon>
        <taxon>Stephania</taxon>
    </lineage>
</organism>
<dbReference type="EMBL" id="JBBNAG010000012">
    <property type="protein sequence ID" value="KAK9089626.1"/>
    <property type="molecule type" value="Genomic_DNA"/>
</dbReference>
<protein>
    <submittedName>
        <fullName evidence="1">Uncharacterized protein</fullName>
    </submittedName>
</protein>
<evidence type="ECO:0000313" key="2">
    <source>
        <dbReference type="Proteomes" id="UP001419268"/>
    </source>
</evidence>
<keyword evidence="2" id="KW-1185">Reference proteome</keyword>
<dbReference type="Proteomes" id="UP001419268">
    <property type="component" value="Unassembled WGS sequence"/>
</dbReference>
<gene>
    <name evidence="1" type="ORF">Scep_028708</name>
</gene>
<name>A0AAP0HMC5_9MAGN</name>
<sequence>MDFDDSTTLKNNKKNSYNLITPSLDILVELKVKGAFKMIKRDLVGLVLHIEALNAGLGNPPVVLSHGLSIQSHRGFSPRTMHEDEASDVVVAYLDSLKGSLEVTRGVRKVLKSGVGRLELALGPPCQLQAVF</sequence>
<evidence type="ECO:0000313" key="1">
    <source>
        <dbReference type="EMBL" id="KAK9089626.1"/>
    </source>
</evidence>